<organism evidence="1 2">
    <name type="scientific">Pseudomonas phage Phabio</name>
    <dbReference type="NCBI Taxonomy" id="2006668"/>
    <lineage>
        <taxon>Viruses</taxon>
        <taxon>Duplodnaviria</taxon>
        <taxon>Heunggongvirae</taxon>
        <taxon>Uroviricota</taxon>
        <taxon>Caudoviricetes</taxon>
        <taxon>Chimalliviridae</taxon>
        <taxon>Phabiovirus</taxon>
        <taxon>Phabiovirus phabio</taxon>
    </lineage>
</organism>
<dbReference type="EMBL" id="MF042360">
    <property type="protein sequence ID" value="ARV77021.1"/>
    <property type="molecule type" value="Genomic_DNA"/>
</dbReference>
<protein>
    <submittedName>
        <fullName evidence="1">Uncharacterized protein</fullName>
    </submittedName>
</protein>
<proteinExistence type="predicted"/>
<accession>A0A1Y0SU35</accession>
<evidence type="ECO:0000313" key="2">
    <source>
        <dbReference type="Proteomes" id="UP000225448"/>
    </source>
</evidence>
<evidence type="ECO:0000313" key="1">
    <source>
        <dbReference type="EMBL" id="ARV77021.1"/>
    </source>
</evidence>
<sequence length="58" mass="6608">MAHTRHALVHYERDDGSVTHSRLDGSTYESVVASSLEEAEKMMQEKVKELDGHSFEFV</sequence>
<name>A0A1Y0SU35_9CAUD</name>
<dbReference type="Proteomes" id="UP000225448">
    <property type="component" value="Segment"/>
</dbReference>
<gene>
    <name evidence="1" type="ORF">PHABIO_390</name>
</gene>
<keyword evidence="2" id="KW-1185">Reference proteome</keyword>
<reference evidence="1 2" key="1">
    <citation type="submission" date="2017-05" db="EMBL/GenBank/DDBJ databases">
        <authorList>
            <person name="Song R."/>
            <person name="Chenine A.L."/>
            <person name="Ruprecht R.M."/>
        </authorList>
    </citation>
    <scope>NUCLEOTIDE SEQUENCE [LARGE SCALE GENOMIC DNA]</scope>
</reference>